<dbReference type="EMBL" id="BMJC01000004">
    <property type="protein sequence ID" value="GGB12399.1"/>
    <property type="molecule type" value="Genomic_DNA"/>
</dbReference>
<proteinExistence type="predicted"/>
<sequence>MIFVFSGAGAQGIFTCRAALDTIRKDGFYRIVLTPQVVAKSRVDLADVRIQSLTDKRFVSYELIDRWTTPDSQEQWLELPRAEITQKDSSNKHSYITLQYAEAYEVDRLAFLIQSPVFYKREAHVALEGGTPGEWAPFVDITLAPGKKTFDIPVVKRRRLRIDIANADNSPLVIREITGFQAAHYLVAYLQAGLAYQLLTGNAEAVTPNYDLKSFTDSLTAAPPMILPGRVEKTAVAASQPIAPAAKAGDQPSGNRQGLLLWGILFAILILLVYFSVRMVKAITQKERHDRV</sequence>
<dbReference type="Proteomes" id="UP000607559">
    <property type="component" value="Unassembled WGS sequence"/>
</dbReference>
<keyword evidence="3" id="KW-1185">Reference proteome</keyword>
<organism evidence="2 3">
    <name type="scientific">Puia dinghuensis</name>
    <dbReference type="NCBI Taxonomy" id="1792502"/>
    <lineage>
        <taxon>Bacteria</taxon>
        <taxon>Pseudomonadati</taxon>
        <taxon>Bacteroidota</taxon>
        <taxon>Chitinophagia</taxon>
        <taxon>Chitinophagales</taxon>
        <taxon>Chitinophagaceae</taxon>
        <taxon>Puia</taxon>
    </lineage>
</organism>
<evidence type="ECO:0000313" key="3">
    <source>
        <dbReference type="Proteomes" id="UP000607559"/>
    </source>
</evidence>
<evidence type="ECO:0000313" key="2">
    <source>
        <dbReference type="EMBL" id="GGB12399.1"/>
    </source>
</evidence>
<reference evidence="2" key="1">
    <citation type="journal article" date="2014" name="Int. J. Syst. Evol. Microbiol.">
        <title>Complete genome sequence of Corynebacterium casei LMG S-19264T (=DSM 44701T), isolated from a smear-ripened cheese.</title>
        <authorList>
            <consortium name="US DOE Joint Genome Institute (JGI-PGF)"/>
            <person name="Walter F."/>
            <person name="Albersmeier A."/>
            <person name="Kalinowski J."/>
            <person name="Ruckert C."/>
        </authorList>
    </citation>
    <scope>NUCLEOTIDE SEQUENCE</scope>
    <source>
        <strain evidence="2">CGMCC 1.15448</strain>
    </source>
</reference>
<accession>A0A8J2XSV2</accession>
<feature type="transmembrane region" description="Helical" evidence="1">
    <location>
        <begin position="259"/>
        <end position="277"/>
    </location>
</feature>
<evidence type="ECO:0008006" key="4">
    <source>
        <dbReference type="Google" id="ProtNLM"/>
    </source>
</evidence>
<protein>
    <recommendedName>
        <fullName evidence="4">DUF3999 family protein</fullName>
    </recommendedName>
</protein>
<evidence type="ECO:0000256" key="1">
    <source>
        <dbReference type="SAM" id="Phobius"/>
    </source>
</evidence>
<keyword evidence="1" id="KW-1133">Transmembrane helix</keyword>
<dbReference type="AlphaFoldDB" id="A0A8J2XSV2"/>
<keyword evidence="1" id="KW-0812">Transmembrane</keyword>
<name>A0A8J2XSV2_9BACT</name>
<gene>
    <name evidence="2" type="ORF">GCM10011511_40010</name>
</gene>
<reference evidence="2" key="2">
    <citation type="submission" date="2020-09" db="EMBL/GenBank/DDBJ databases">
        <authorList>
            <person name="Sun Q."/>
            <person name="Zhou Y."/>
        </authorList>
    </citation>
    <scope>NUCLEOTIDE SEQUENCE</scope>
    <source>
        <strain evidence="2">CGMCC 1.15448</strain>
    </source>
</reference>
<comment type="caution">
    <text evidence="2">The sequence shown here is derived from an EMBL/GenBank/DDBJ whole genome shotgun (WGS) entry which is preliminary data.</text>
</comment>
<keyword evidence="1" id="KW-0472">Membrane</keyword>